<dbReference type="PANTHER" id="PTHR46191:SF2">
    <property type="entry name" value="HALOACID DEHALOGENASE-LIKE HYDROLASE DOMAIN-CONTAINING PROTEIN 3"/>
    <property type="match status" value="1"/>
</dbReference>
<accession>A0A1Q3A7U5</accession>
<sequence length="314" mass="36719">MTNTTYNCQRNTQETMTWPKRIPINSWSSRIKPPVPRVVTFDAYNTLYSTTLPVMEQYSLVGKKYGIETDPLQLAQNFVKVFQDLKLQHPNYGKSTRITAKEWWRLLVQGVFQPLNLPREMIDEILTRFEGSEAYEVLPDFKSFLQEVRSQHPEVILGIISNTDPIMYTLIKNLGLYEYFQDHIYLSYDLEMKKPGKEIFEYALRDIIRKNPELKDINDLSSRCWHIGDEEVNDMLAASNVGWNGILLDRVNKYGYLSESFDRVQRTEQHLSIDKIDGNSTETYRQSILQTDIVQTSERTFVASNFDSLKKMLL</sequence>
<dbReference type="Pfam" id="PF00702">
    <property type="entry name" value="Hydrolase"/>
    <property type="match status" value="1"/>
</dbReference>
<dbReference type="GO" id="GO:0016791">
    <property type="term" value="F:phosphatase activity"/>
    <property type="evidence" value="ECO:0007669"/>
    <property type="project" value="UniProtKB-ARBA"/>
</dbReference>
<dbReference type="EMBL" id="BDGX01000032">
    <property type="protein sequence ID" value="GAV51816.1"/>
    <property type="molecule type" value="Genomic_DNA"/>
</dbReference>
<dbReference type="SFLD" id="SFLDG01129">
    <property type="entry name" value="C1.5:_HAD__Beta-PGM__Phosphata"/>
    <property type="match status" value="1"/>
</dbReference>
<dbReference type="InterPro" id="IPR006439">
    <property type="entry name" value="HAD-SF_hydro_IA"/>
</dbReference>
<dbReference type="NCBIfam" id="TIGR01549">
    <property type="entry name" value="HAD-SF-IA-v1"/>
    <property type="match status" value="1"/>
</dbReference>
<comment type="caution">
    <text evidence="1">The sequence shown here is derived from an EMBL/GenBank/DDBJ whole genome shotgun (WGS) entry which is preliminary data.</text>
</comment>
<dbReference type="InterPro" id="IPR023214">
    <property type="entry name" value="HAD_sf"/>
</dbReference>
<dbReference type="InterPro" id="IPR036412">
    <property type="entry name" value="HAD-like_sf"/>
</dbReference>
<protein>
    <recommendedName>
        <fullName evidence="3">Haloacid dehalogenase-like hydrolase domain-containing protein 3</fullName>
    </recommendedName>
</protein>
<dbReference type="InterPro" id="IPR051828">
    <property type="entry name" value="HAD-like_hydrolase_domain"/>
</dbReference>
<gene>
    <name evidence="1" type="ORF">ZYGR_0AF02870</name>
</gene>
<organism evidence="1 2">
    <name type="scientific">Zygosaccharomyces rouxii</name>
    <dbReference type="NCBI Taxonomy" id="4956"/>
    <lineage>
        <taxon>Eukaryota</taxon>
        <taxon>Fungi</taxon>
        <taxon>Dikarya</taxon>
        <taxon>Ascomycota</taxon>
        <taxon>Saccharomycotina</taxon>
        <taxon>Saccharomycetes</taxon>
        <taxon>Saccharomycetales</taxon>
        <taxon>Saccharomycetaceae</taxon>
        <taxon>Zygosaccharomyces</taxon>
    </lineage>
</organism>
<dbReference type="SFLD" id="SFLDS00003">
    <property type="entry name" value="Haloacid_Dehalogenase"/>
    <property type="match status" value="1"/>
</dbReference>
<dbReference type="Proteomes" id="UP000187013">
    <property type="component" value="Unassembled WGS sequence"/>
</dbReference>
<dbReference type="AlphaFoldDB" id="A0A1Q3A7U5"/>
<dbReference type="GO" id="GO:0005634">
    <property type="term" value="C:nucleus"/>
    <property type="evidence" value="ECO:0007669"/>
    <property type="project" value="TreeGrafter"/>
</dbReference>
<dbReference type="SUPFAM" id="SSF56784">
    <property type="entry name" value="HAD-like"/>
    <property type="match status" value="1"/>
</dbReference>
<evidence type="ECO:0000313" key="2">
    <source>
        <dbReference type="Proteomes" id="UP000187013"/>
    </source>
</evidence>
<dbReference type="Gene3D" id="3.40.50.1000">
    <property type="entry name" value="HAD superfamily/HAD-like"/>
    <property type="match status" value="1"/>
</dbReference>
<name>A0A1Q3A7U5_ZYGRO</name>
<reference evidence="1 2" key="1">
    <citation type="submission" date="2016-08" db="EMBL/GenBank/DDBJ databases">
        <title>Draft genome sequence of allopolyploid Zygosaccharomyces rouxii.</title>
        <authorList>
            <person name="Watanabe J."/>
            <person name="Uehara K."/>
            <person name="Mogi Y."/>
            <person name="Tsukioka Y."/>
        </authorList>
    </citation>
    <scope>NUCLEOTIDE SEQUENCE [LARGE SCALE GENOMIC DNA]</scope>
    <source>
        <strain evidence="1 2">NBRC 110957</strain>
    </source>
</reference>
<dbReference type="OrthoDB" id="444127at2759"/>
<proteinExistence type="predicted"/>
<dbReference type="PANTHER" id="PTHR46191">
    <property type="match status" value="1"/>
</dbReference>
<dbReference type="InterPro" id="IPR011949">
    <property type="entry name" value="HAD-SF_hydro_IA_REG-2-like"/>
</dbReference>
<evidence type="ECO:0000313" key="1">
    <source>
        <dbReference type="EMBL" id="GAV51816.1"/>
    </source>
</evidence>
<evidence type="ECO:0008006" key="3">
    <source>
        <dbReference type="Google" id="ProtNLM"/>
    </source>
</evidence>
<dbReference type="InterPro" id="IPR044924">
    <property type="entry name" value="HAD-SF_hydro_IA_REG-2-like_cap"/>
</dbReference>
<dbReference type="Gene3D" id="1.10.150.720">
    <property type="entry name" value="Haloacid dehalogenase-like hydrolase"/>
    <property type="match status" value="1"/>
</dbReference>
<dbReference type="NCBIfam" id="TIGR02252">
    <property type="entry name" value="DREG-2"/>
    <property type="match status" value="1"/>
</dbReference>